<dbReference type="InterPro" id="IPR007138">
    <property type="entry name" value="ABM_dom"/>
</dbReference>
<dbReference type="AlphaFoldDB" id="A0A8J3K2X7"/>
<dbReference type="Pfam" id="PF03992">
    <property type="entry name" value="ABM"/>
    <property type="match status" value="1"/>
</dbReference>
<dbReference type="Proteomes" id="UP000619293">
    <property type="component" value="Unassembled WGS sequence"/>
</dbReference>
<feature type="domain" description="ABM" evidence="1">
    <location>
        <begin position="7"/>
        <end position="67"/>
    </location>
</feature>
<evidence type="ECO:0000313" key="3">
    <source>
        <dbReference type="Proteomes" id="UP000619293"/>
    </source>
</evidence>
<comment type="caution">
    <text evidence="2">The sequence shown here is derived from an EMBL/GenBank/DDBJ whole genome shotgun (WGS) entry which is preliminary data.</text>
</comment>
<evidence type="ECO:0000259" key="1">
    <source>
        <dbReference type="Pfam" id="PF03992"/>
    </source>
</evidence>
<name>A0A8J3K2X7_9ACTN</name>
<organism evidence="2 3">
    <name type="scientific">Catellatospora chokoriensis</name>
    <dbReference type="NCBI Taxonomy" id="310353"/>
    <lineage>
        <taxon>Bacteria</taxon>
        <taxon>Bacillati</taxon>
        <taxon>Actinomycetota</taxon>
        <taxon>Actinomycetes</taxon>
        <taxon>Micromonosporales</taxon>
        <taxon>Micromonosporaceae</taxon>
        <taxon>Catellatospora</taxon>
    </lineage>
</organism>
<gene>
    <name evidence="2" type="ORF">Cch02nite_53120</name>
</gene>
<dbReference type="RefSeq" id="WP_203736429.1">
    <property type="nucleotide sequence ID" value="NZ_BAAALB010000001.1"/>
</dbReference>
<reference evidence="2 3" key="1">
    <citation type="submission" date="2021-01" db="EMBL/GenBank/DDBJ databases">
        <title>Whole genome shotgun sequence of Catellatospora chokoriensis NBRC 107358.</title>
        <authorList>
            <person name="Komaki H."/>
            <person name="Tamura T."/>
        </authorList>
    </citation>
    <scope>NUCLEOTIDE SEQUENCE [LARGE SCALE GENOMIC DNA]</scope>
    <source>
        <strain evidence="2 3">NBRC 107358</strain>
    </source>
</reference>
<dbReference type="SUPFAM" id="SSF54909">
    <property type="entry name" value="Dimeric alpha+beta barrel"/>
    <property type="match status" value="1"/>
</dbReference>
<protein>
    <recommendedName>
        <fullName evidence="1">ABM domain-containing protein</fullName>
    </recommendedName>
</protein>
<dbReference type="InterPro" id="IPR011008">
    <property type="entry name" value="Dimeric_a/b-barrel"/>
</dbReference>
<dbReference type="EMBL" id="BONG01000037">
    <property type="protein sequence ID" value="GIF91868.1"/>
    <property type="molecule type" value="Genomic_DNA"/>
</dbReference>
<accession>A0A8J3K2X7</accession>
<proteinExistence type="predicted"/>
<keyword evidence="3" id="KW-1185">Reference proteome</keyword>
<dbReference type="Gene3D" id="3.30.70.100">
    <property type="match status" value="1"/>
</dbReference>
<sequence length="99" mass="11106">MLTLGFLVEMEAKPGHEGEVAEFLRQAKALVDAEPGTIVWYAFQVGPTSFRIFDAFNNEDDRQFHLAGKVRQGLEARADLFDPPPKINPVDLLTYKMPA</sequence>
<evidence type="ECO:0000313" key="2">
    <source>
        <dbReference type="EMBL" id="GIF91868.1"/>
    </source>
</evidence>